<keyword evidence="1" id="KW-0472">Membrane</keyword>
<evidence type="ECO:0000313" key="3">
    <source>
        <dbReference type="Proteomes" id="UP000587760"/>
    </source>
</evidence>
<dbReference type="Proteomes" id="UP000587760">
    <property type="component" value="Unassembled WGS sequence"/>
</dbReference>
<keyword evidence="1" id="KW-1133">Transmembrane helix</keyword>
<proteinExistence type="predicted"/>
<gene>
    <name evidence="2" type="ORF">HNR50_001526</name>
</gene>
<dbReference type="RefSeq" id="WP_184745481.1">
    <property type="nucleotide sequence ID" value="NZ_JACHGJ010000002.1"/>
</dbReference>
<protein>
    <recommendedName>
        <fullName evidence="4">DUF4386 domain-containing protein</fullName>
    </recommendedName>
</protein>
<feature type="transmembrane region" description="Helical" evidence="1">
    <location>
        <begin position="172"/>
        <end position="192"/>
    </location>
</feature>
<name>A0A841RB13_9SPIO</name>
<organism evidence="2 3">
    <name type="scientific">Spirochaeta isovalerica</name>
    <dbReference type="NCBI Taxonomy" id="150"/>
    <lineage>
        <taxon>Bacteria</taxon>
        <taxon>Pseudomonadati</taxon>
        <taxon>Spirochaetota</taxon>
        <taxon>Spirochaetia</taxon>
        <taxon>Spirochaetales</taxon>
        <taxon>Spirochaetaceae</taxon>
        <taxon>Spirochaeta</taxon>
    </lineage>
</organism>
<dbReference type="AlphaFoldDB" id="A0A841RB13"/>
<dbReference type="EMBL" id="JACHGJ010000002">
    <property type="protein sequence ID" value="MBB6479868.1"/>
    <property type="molecule type" value="Genomic_DNA"/>
</dbReference>
<feature type="transmembrane region" description="Helical" evidence="1">
    <location>
        <begin position="198"/>
        <end position="218"/>
    </location>
</feature>
<sequence>MDHLKNKKGTAGLIGIGSSLYMALAYITGIIIFIAVLKYPSITEDMDKVRILVDMKTMVFSTNLLMYVLFGPILVLFILYLRSKLSDDKSVLVGFSSVVGYIWAGSLTASGMIANGAIEPIIKLFQVDPDQAVFLWRMFDTVSLSIGNGNGEILGGLMTLGFGMAMVKDPHLSRGLGIFGIIIGLIGVISLIPGLVDLAVIFGLMQLVWFVLTGFSSLKKSDK</sequence>
<feature type="transmembrane region" description="Helical" evidence="1">
    <location>
        <begin position="91"/>
        <end position="114"/>
    </location>
</feature>
<keyword evidence="3" id="KW-1185">Reference proteome</keyword>
<evidence type="ECO:0008006" key="4">
    <source>
        <dbReference type="Google" id="ProtNLM"/>
    </source>
</evidence>
<reference evidence="2 3" key="1">
    <citation type="submission" date="2020-08" db="EMBL/GenBank/DDBJ databases">
        <title>Genomic Encyclopedia of Type Strains, Phase IV (KMG-IV): sequencing the most valuable type-strain genomes for metagenomic binning, comparative biology and taxonomic classification.</title>
        <authorList>
            <person name="Goeker M."/>
        </authorList>
    </citation>
    <scope>NUCLEOTIDE SEQUENCE [LARGE SCALE GENOMIC DNA]</scope>
    <source>
        <strain evidence="2 3">DSM 2461</strain>
    </source>
</reference>
<keyword evidence="1" id="KW-0812">Transmembrane</keyword>
<comment type="caution">
    <text evidence="2">The sequence shown here is derived from an EMBL/GenBank/DDBJ whole genome shotgun (WGS) entry which is preliminary data.</text>
</comment>
<evidence type="ECO:0000256" key="1">
    <source>
        <dbReference type="SAM" id="Phobius"/>
    </source>
</evidence>
<feature type="transmembrane region" description="Helical" evidence="1">
    <location>
        <begin position="57"/>
        <end position="79"/>
    </location>
</feature>
<evidence type="ECO:0000313" key="2">
    <source>
        <dbReference type="EMBL" id="MBB6479868.1"/>
    </source>
</evidence>
<accession>A0A841RB13</accession>
<feature type="transmembrane region" description="Helical" evidence="1">
    <location>
        <begin position="12"/>
        <end position="37"/>
    </location>
</feature>